<dbReference type="AlphaFoldDB" id="A0A7S2S239"/>
<evidence type="ECO:0000313" key="1">
    <source>
        <dbReference type="EMBL" id="CAD9687204.1"/>
    </source>
</evidence>
<proteinExistence type="predicted"/>
<dbReference type="SUPFAM" id="SSF51905">
    <property type="entry name" value="FAD/NAD(P)-binding domain"/>
    <property type="match status" value="1"/>
</dbReference>
<evidence type="ECO:0008006" key="2">
    <source>
        <dbReference type="Google" id="ProtNLM"/>
    </source>
</evidence>
<sequence length="163" mass="16776">MPLMSGVVGGRMSGLSAVHWLGSVGVPTTVPEAQGRVGGHTLNVHFEASDCGLDLGLELTAQHKEGVFSFEDGAGQVHRIEGGPRNCADAQRFSAGAAGLAQELVSGLPPVVQVRLEAPVEGLGLSLGDGVAQDRVQVRLASGDKLEANAIVLALPPRGSQRR</sequence>
<gene>
    <name evidence="1" type="ORF">RMAR1173_LOCUS10337</name>
</gene>
<organism evidence="1">
    <name type="scientific">Rhizochromulina marina</name>
    <dbReference type="NCBI Taxonomy" id="1034831"/>
    <lineage>
        <taxon>Eukaryota</taxon>
        <taxon>Sar</taxon>
        <taxon>Stramenopiles</taxon>
        <taxon>Ochrophyta</taxon>
        <taxon>Dictyochophyceae</taxon>
        <taxon>Rhizochromulinales</taxon>
        <taxon>Rhizochromulina</taxon>
    </lineage>
</organism>
<protein>
    <recommendedName>
        <fullName evidence="2">Amine oxidase domain-containing protein</fullName>
    </recommendedName>
</protein>
<dbReference type="EMBL" id="HBHJ01015571">
    <property type="protein sequence ID" value="CAD9687204.1"/>
    <property type="molecule type" value="Transcribed_RNA"/>
</dbReference>
<dbReference type="Gene3D" id="3.50.50.60">
    <property type="entry name" value="FAD/NAD(P)-binding domain"/>
    <property type="match status" value="1"/>
</dbReference>
<accession>A0A7S2S239</accession>
<reference evidence="1" key="1">
    <citation type="submission" date="2021-01" db="EMBL/GenBank/DDBJ databases">
        <authorList>
            <person name="Corre E."/>
            <person name="Pelletier E."/>
            <person name="Niang G."/>
            <person name="Scheremetjew M."/>
            <person name="Finn R."/>
            <person name="Kale V."/>
            <person name="Holt S."/>
            <person name="Cochrane G."/>
            <person name="Meng A."/>
            <person name="Brown T."/>
            <person name="Cohen L."/>
        </authorList>
    </citation>
    <scope>NUCLEOTIDE SEQUENCE</scope>
    <source>
        <strain evidence="1">CCMP1243</strain>
    </source>
</reference>
<dbReference type="InterPro" id="IPR036188">
    <property type="entry name" value="FAD/NAD-bd_sf"/>
</dbReference>
<name>A0A7S2S239_9STRA</name>